<dbReference type="EMBL" id="JAXOVC010000006">
    <property type="protein sequence ID" value="KAK4500484.1"/>
    <property type="molecule type" value="Genomic_DNA"/>
</dbReference>
<dbReference type="Proteomes" id="UP001305779">
    <property type="component" value="Unassembled WGS sequence"/>
</dbReference>
<dbReference type="CDD" id="cd00610">
    <property type="entry name" value="OAT_like"/>
    <property type="match status" value="1"/>
</dbReference>
<comment type="caution">
    <text evidence="6">The sequence shown here is derived from an EMBL/GenBank/DDBJ whole genome shotgun (WGS) entry which is preliminary data.</text>
</comment>
<dbReference type="Gene3D" id="3.90.1150.10">
    <property type="entry name" value="Aspartate Aminotransferase, domain 1"/>
    <property type="match status" value="1"/>
</dbReference>
<evidence type="ECO:0000313" key="7">
    <source>
        <dbReference type="Proteomes" id="UP001305779"/>
    </source>
</evidence>
<dbReference type="Gene3D" id="3.40.640.10">
    <property type="entry name" value="Type I PLP-dependent aspartate aminotransferase-like (Major domain)"/>
    <property type="match status" value="1"/>
</dbReference>
<comment type="similarity">
    <text evidence="2 4">Belongs to the class-III pyridoxal-phosphate-dependent aminotransferase family.</text>
</comment>
<gene>
    <name evidence="6" type="ORF">PRZ48_008673</name>
</gene>
<dbReference type="SUPFAM" id="SSF53383">
    <property type="entry name" value="PLP-dependent transferases"/>
    <property type="match status" value="1"/>
</dbReference>
<dbReference type="Pfam" id="PF00202">
    <property type="entry name" value="Aminotran_3"/>
    <property type="match status" value="1"/>
</dbReference>
<proteinExistence type="inferred from homology"/>
<dbReference type="PIRSF" id="PIRSF000521">
    <property type="entry name" value="Transaminase_4ab_Lys_Orn"/>
    <property type="match status" value="1"/>
</dbReference>
<dbReference type="EC" id="2.6.1.13" evidence="5"/>
<keyword evidence="3 4" id="KW-0663">Pyridoxal phosphate</keyword>
<organism evidence="6 7">
    <name type="scientific">Zasmidium cellare</name>
    <name type="common">Wine cellar mold</name>
    <name type="synonym">Racodium cellare</name>
    <dbReference type="NCBI Taxonomy" id="395010"/>
    <lineage>
        <taxon>Eukaryota</taxon>
        <taxon>Fungi</taxon>
        <taxon>Dikarya</taxon>
        <taxon>Ascomycota</taxon>
        <taxon>Pezizomycotina</taxon>
        <taxon>Dothideomycetes</taxon>
        <taxon>Dothideomycetidae</taxon>
        <taxon>Mycosphaerellales</taxon>
        <taxon>Mycosphaerellaceae</taxon>
        <taxon>Zasmidium</taxon>
    </lineage>
</organism>
<comment type="catalytic activity">
    <reaction evidence="5">
        <text>a 2-oxocarboxylate + L-ornithine = L-glutamate 5-semialdehyde + an L-alpha-amino acid</text>
        <dbReference type="Rhea" id="RHEA:13877"/>
        <dbReference type="ChEBI" id="CHEBI:35179"/>
        <dbReference type="ChEBI" id="CHEBI:46911"/>
        <dbReference type="ChEBI" id="CHEBI:58066"/>
        <dbReference type="ChEBI" id="CHEBI:59869"/>
        <dbReference type="EC" id="2.6.1.13"/>
    </reaction>
</comment>
<keyword evidence="5" id="KW-0808">Transferase</keyword>
<dbReference type="PANTHER" id="PTHR11986:SF18">
    <property type="entry name" value="ORNITHINE AMINOTRANSFERASE, MITOCHONDRIAL"/>
    <property type="match status" value="1"/>
</dbReference>
<accession>A0ABR0EG64</accession>
<comment type="pathway">
    <text evidence="5">Amino-acid biosynthesis; L-proline biosynthesis; L-glutamate 5-semialdehyde from L-ornithine: step 1/1.</text>
</comment>
<keyword evidence="7" id="KW-1185">Reference proteome</keyword>
<comment type="cofactor">
    <cofactor evidence="1 5">
        <name>pyridoxal 5'-phosphate</name>
        <dbReference type="ChEBI" id="CHEBI:597326"/>
    </cofactor>
</comment>
<evidence type="ECO:0000256" key="2">
    <source>
        <dbReference type="ARBA" id="ARBA00008954"/>
    </source>
</evidence>
<protein>
    <recommendedName>
        <fullName evidence="5">Ornithine aminotransferase</fullName>
        <ecNumber evidence="5">2.6.1.13</ecNumber>
    </recommendedName>
</protein>
<dbReference type="InterPro" id="IPR015421">
    <property type="entry name" value="PyrdxlP-dep_Trfase_major"/>
</dbReference>
<evidence type="ECO:0000256" key="4">
    <source>
        <dbReference type="RuleBase" id="RU003560"/>
    </source>
</evidence>
<evidence type="ECO:0000256" key="3">
    <source>
        <dbReference type="ARBA" id="ARBA00022898"/>
    </source>
</evidence>
<evidence type="ECO:0000256" key="1">
    <source>
        <dbReference type="ARBA" id="ARBA00001933"/>
    </source>
</evidence>
<keyword evidence="5" id="KW-0032">Aminotransferase</keyword>
<dbReference type="InterPro" id="IPR050103">
    <property type="entry name" value="Class-III_PLP-dep_AT"/>
</dbReference>
<dbReference type="InterPro" id="IPR015422">
    <property type="entry name" value="PyrdxlP-dep_Trfase_small"/>
</dbReference>
<dbReference type="PANTHER" id="PTHR11986">
    <property type="entry name" value="AMINOTRANSFERASE CLASS III"/>
    <property type="match status" value="1"/>
</dbReference>
<dbReference type="InterPro" id="IPR015424">
    <property type="entry name" value="PyrdxlP-dep_Trfase"/>
</dbReference>
<evidence type="ECO:0000313" key="6">
    <source>
        <dbReference type="EMBL" id="KAK4500484.1"/>
    </source>
</evidence>
<dbReference type="InterPro" id="IPR005814">
    <property type="entry name" value="Aminotrans_3"/>
</dbReference>
<reference evidence="6 7" key="1">
    <citation type="journal article" date="2023" name="G3 (Bethesda)">
        <title>A chromosome-level genome assembly of Zasmidium syzygii isolated from banana leaves.</title>
        <authorList>
            <person name="van Westerhoven A.C."/>
            <person name="Mehrabi R."/>
            <person name="Talebi R."/>
            <person name="Steentjes M.B.F."/>
            <person name="Corcolon B."/>
            <person name="Chong P.A."/>
            <person name="Kema G.H.J."/>
            <person name="Seidl M.F."/>
        </authorList>
    </citation>
    <scope>NUCLEOTIDE SEQUENCE [LARGE SCALE GENOMIC DNA]</scope>
    <source>
        <strain evidence="6 7">P124</strain>
    </source>
</reference>
<sequence length="451" mass="49567">MVTTTQTQTQTHKQLKKFALSAKTQELIDLELQYCAGGFQPLPAFFVRGKGCRLWDVDDKEYLDFLAMFSAVNTGQCNPKIMQAVTDSMQQITLSNLATHTASWGPLAKRLCTRFGYNKVIAGTSGSEATDQAVKIARKWGHVRKGIPMDEMLVFGVGDSFHGLTSGVWNLQNPSPKRTGYGLDNRLQSNANPSSGESLTYGDIGAITRCLDAHHERVAAVIIESLHGGLRTSIEIAYSRAVYDLCRKYNILFIADEVRQGAGKTGQFFSFQHLGADVKPDMVCMGKSISGGIYPCSYVLGTEDCMSLVGTSENACTFGFTPMGIAATNATLDVIDNPKYIARGARLGKWFQEIADAWKYPFITSAVGCGTDMCFWVNENHPDYPVTARKIGALCVQKGLLLIVMKNRVRMSPPVVLTDDEMREGMRILTEALDEVFGYDEVPGEIWPGPE</sequence>
<evidence type="ECO:0000256" key="5">
    <source>
        <dbReference type="RuleBase" id="RU365036"/>
    </source>
</evidence>
<name>A0ABR0EG64_ZASCE</name>